<dbReference type="PANTHER" id="PTHR30055">
    <property type="entry name" value="HTH-TYPE TRANSCRIPTIONAL REGULATOR RUTR"/>
    <property type="match status" value="1"/>
</dbReference>
<dbReference type="Pfam" id="PF00440">
    <property type="entry name" value="TetR_N"/>
    <property type="match status" value="1"/>
</dbReference>
<keyword evidence="1" id="KW-0678">Repressor</keyword>
<dbReference type="EMBL" id="LK022848">
    <property type="protein sequence ID" value="CDR17448.1"/>
    <property type="molecule type" value="Genomic_DNA"/>
</dbReference>
<dbReference type="GO" id="GO:0003700">
    <property type="term" value="F:DNA-binding transcription factor activity"/>
    <property type="evidence" value="ECO:0007669"/>
    <property type="project" value="TreeGrafter"/>
</dbReference>
<proteinExistence type="predicted"/>
<sequence>MSAKPDGNKGTDPDQGRKVLDNAPGAVWFRAGKTSRPRPQLSHERITATAVELLDRDGVRKLSMRRLAERLGAHATSLYWHVATKDDVLDLALDAVFAELDLPERHSASWQEDIEAFMTGLRSVLLRHPWAGALANSRPLMGPNALRCSEFAYTALTTGGFEGVHLSSAAATITHFVIGSASSEAVWQQRSDEVATRSAVDAHIRAHIDEYPTLAGHFPLLEEDDWDSHFHRGMRLLLAGLASPDAQERS</sequence>
<evidence type="ECO:0000256" key="5">
    <source>
        <dbReference type="PROSITE-ProRule" id="PRU00335"/>
    </source>
</evidence>
<protein>
    <submittedName>
        <fullName evidence="9">AcrR family transcriptional regulator</fullName>
    </submittedName>
    <submittedName>
        <fullName evidence="8">Regulatory protein TetR</fullName>
    </submittedName>
</protein>
<dbReference type="InterPro" id="IPR036271">
    <property type="entry name" value="Tet_transcr_reg_TetR-rel_C_sf"/>
</dbReference>
<dbReference type="Gene3D" id="1.10.357.10">
    <property type="entry name" value="Tetracycline Repressor, domain 2"/>
    <property type="match status" value="1"/>
</dbReference>
<dbReference type="SUPFAM" id="SSF46689">
    <property type="entry name" value="Homeodomain-like"/>
    <property type="match status" value="1"/>
</dbReference>
<dbReference type="Proteomes" id="UP000756710">
    <property type="component" value="Unassembled WGS sequence"/>
</dbReference>
<feature type="domain" description="HTH tetR-type" evidence="7">
    <location>
        <begin position="40"/>
        <end position="100"/>
    </location>
</feature>
<dbReference type="PROSITE" id="PS01081">
    <property type="entry name" value="HTH_TETR_1"/>
    <property type="match status" value="1"/>
</dbReference>
<reference evidence="8" key="1">
    <citation type="submission" date="2014-05" db="EMBL/GenBank/DDBJ databases">
        <authorList>
            <person name="Horn Fabian"/>
        </authorList>
    </citation>
    <scope>NUCLEOTIDE SEQUENCE</scope>
</reference>
<dbReference type="HOGENOM" id="CLU_069543_0_2_11"/>
<evidence type="ECO:0000256" key="1">
    <source>
        <dbReference type="ARBA" id="ARBA00022491"/>
    </source>
</evidence>
<dbReference type="InterPro" id="IPR023772">
    <property type="entry name" value="DNA-bd_HTH_TetR-type_CS"/>
</dbReference>
<accession>A0A061A3Q0</accession>
<dbReference type="PROSITE" id="PS50977">
    <property type="entry name" value="HTH_TETR_2"/>
    <property type="match status" value="1"/>
</dbReference>
<dbReference type="GO" id="GO:0045892">
    <property type="term" value="P:negative regulation of DNA-templated transcription"/>
    <property type="evidence" value="ECO:0007669"/>
    <property type="project" value="InterPro"/>
</dbReference>
<keyword evidence="3 5" id="KW-0238">DNA-binding</keyword>
<dbReference type="Pfam" id="PF02909">
    <property type="entry name" value="TetR_C_1"/>
    <property type="match status" value="1"/>
</dbReference>
<keyword evidence="10" id="KW-1185">Reference proteome</keyword>
<dbReference type="EMBL" id="JAGGLR010000014">
    <property type="protein sequence ID" value="MBP2064312.1"/>
    <property type="molecule type" value="Genomic_DNA"/>
</dbReference>
<evidence type="ECO:0000256" key="4">
    <source>
        <dbReference type="ARBA" id="ARBA00023163"/>
    </source>
</evidence>
<evidence type="ECO:0000313" key="9">
    <source>
        <dbReference type="EMBL" id="MBP2064312.1"/>
    </source>
</evidence>
<feature type="DNA-binding region" description="H-T-H motif" evidence="5">
    <location>
        <begin position="63"/>
        <end position="82"/>
    </location>
</feature>
<evidence type="ECO:0000313" key="8">
    <source>
        <dbReference type="EMBL" id="CDR17448.1"/>
    </source>
</evidence>
<evidence type="ECO:0000256" key="2">
    <source>
        <dbReference type="ARBA" id="ARBA00023015"/>
    </source>
</evidence>
<evidence type="ECO:0000256" key="6">
    <source>
        <dbReference type="SAM" id="MobiDB-lite"/>
    </source>
</evidence>
<dbReference type="InterPro" id="IPR001647">
    <property type="entry name" value="HTH_TetR"/>
</dbReference>
<dbReference type="PRINTS" id="PR00400">
    <property type="entry name" value="TETREPRESSOR"/>
</dbReference>
<keyword evidence="2" id="KW-0805">Transcription regulation</keyword>
<dbReference type="InterPro" id="IPR050109">
    <property type="entry name" value="HTH-type_TetR-like_transc_reg"/>
</dbReference>
<feature type="region of interest" description="Disordered" evidence="6">
    <location>
        <begin position="1"/>
        <end position="20"/>
    </location>
</feature>
<gene>
    <name evidence="9" type="ORF">J2Z30_005335</name>
    <name evidence="8" type="ORF">SIRAN9439</name>
</gene>
<dbReference type="PANTHER" id="PTHR30055:SF151">
    <property type="entry name" value="TRANSCRIPTIONAL REGULATORY PROTEIN"/>
    <property type="match status" value="1"/>
</dbReference>
<dbReference type="RefSeq" id="WP_078957163.1">
    <property type="nucleotide sequence ID" value="NZ_BAABDR010000029.1"/>
</dbReference>
<name>A0A061A3Q0_9ACTN</name>
<dbReference type="InterPro" id="IPR004111">
    <property type="entry name" value="Repressor_TetR_C"/>
</dbReference>
<dbReference type="InterPro" id="IPR009057">
    <property type="entry name" value="Homeodomain-like_sf"/>
</dbReference>
<evidence type="ECO:0000256" key="3">
    <source>
        <dbReference type="ARBA" id="ARBA00023125"/>
    </source>
</evidence>
<evidence type="ECO:0000313" key="10">
    <source>
        <dbReference type="Proteomes" id="UP000756710"/>
    </source>
</evidence>
<dbReference type="InterPro" id="IPR003012">
    <property type="entry name" value="Tet_transcr_reg_TetR"/>
</dbReference>
<keyword evidence="4" id="KW-0804">Transcription</keyword>
<organism evidence="8">
    <name type="scientific">Streptomyces iranensis</name>
    <dbReference type="NCBI Taxonomy" id="576784"/>
    <lineage>
        <taxon>Bacteria</taxon>
        <taxon>Bacillati</taxon>
        <taxon>Actinomycetota</taxon>
        <taxon>Actinomycetes</taxon>
        <taxon>Kitasatosporales</taxon>
        <taxon>Streptomycetaceae</taxon>
        <taxon>Streptomyces</taxon>
        <taxon>Streptomyces violaceusniger group</taxon>
    </lineage>
</organism>
<evidence type="ECO:0000259" key="7">
    <source>
        <dbReference type="PROSITE" id="PS50977"/>
    </source>
</evidence>
<dbReference type="GO" id="GO:0046677">
    <property type="term" value="P:response to antibiotic"/>
    <property type="evidence" value="ECO:0007669"/>
    <property type="project" value="InterPro"/>
</dbReference>
<dbReference type="SUPFAM" id="SSF48498">
    <property type="entry name" value="Tetracyclin repressor-like, C-terminal domain"/>
    <property type="match status" value="1"/>
</dbReference>
<dbReference type="GO" id="GO:0000976">
    <property type="term" value="F:transcription cis-regulatory region binding"/>
    <property type="evidence" value="ECO:0007669"/>
    <property type="project" value="TreeGrafter"/>
</dbReference>
<reference evidence="9 10" key="2">
    <citation type="submission" date="2021-03" db="EMBL/GenBank/DDBJ databases">
        <title>Genomic Encyclopedia of Type Strains, Phase IV (KMG-IV): sequencing the most valuable type-strain genomes for metagenomic binning, comparative biology and taxonomic classification.</title>
        <authorList>
            <person name="Goeker M."/>
        </authorList>
    </citation>
    <scope>NUCLEOTIDE SEQUENCE [LARGE SCALE GENOMIC DNA]</scope>
    <source>
        <strain evidence="9 10">DSM 41954</strain>
    </source>
</reference>
<dbReference type="AlphaFoldDB" id="A0A061A3Q0"/>